<dbReference type="SUPFAM" id="SSF51045">
    <property type="entry name" value="WW domain"/>
    <property type="match status" value="1"/>
</dbReference>
<dbReference type="Gene3D" id="2.20.70.10">
    <property type="match status" value="1"/>
</dbReference>
<evidence type="ECO:0000313" key="2">
    <source>
        <dbReference type="EMBL" id="EFJ09430.1"/>
    </source>
</evidence>
<reference evidence="2 3" key="1">
    <citation type="journal article" date="2011" name="Science">
        <title>The Selaginella genome identifies genetic changes associated with the evolution of vascular plants.</title>
        <authorList>
            <person name="Banks J.A."/>
            <person name="Nishiyama T."/>
            <person name="Hasebe M."/>
            <person name="Bowman J.L."/>
            <person name="Gribskov M."/>
            <person name="dePamphilis C."/>
            <person name="Albert V.A."/>
            <person name="Aono N."/>
            <person name="Aoyama T."/>
            <person name="Ambrose B.A."/>
            <person name="Ashton N.W."/>
            <person name="Axtell M.J."/>
            <person name="Barker E."/>
            <person name="Barker M.S."/>
            <person name="Bennetzen J.L."/>
            <person name="Bonawitz N.D."/>
            <person name="Chapple C."/>
            <person name="Cheng C."/>
            <person name="Correa L.G."/>
            <person name="Dacre M."/>
            <person name="DeBarry J."/>
            <person name="Dreyer I."/>
            <person name="Elias M."/>
            <person name="Engstrom E.M."/>
            <person name="Estelle M."/>
            <person name="Feng L."/>
            <person name="Finet C."/>
            <person name="Floyd S.K."/>
            <person name="Frommer W.B."/>
            <person name="Fujita T."/>
            <person name="Gramzow L."/>
            <person name="Gutensohn M."/>
            <person name="Harholt J."/>
            <person name="Hattori M."/>
            <person name="Heyl A."/>
            <person name="Hirai T."/>
            <person name="Hiwatashi Y."/>
            <person name="Ishikawa M."/>
            <person name="Iwata M."/>
            <person name="Karol K.G."/>
            <person name="Koehler B."/>
            <person name="Kolukisaoglu U."/>
            <person name="Kubo M."/>
            <person name="Kurata T."/>
            <person name="Lalonde S."/>
            <person name="Li K."/>
            <person name="Li Y."/>
            <person name="Litt A."/>
            <person name="Lyons E."/>
            <person name="Manning G."/>
            <person name="Maruyama T."/>
            <person name="Michael T.P."/>
            <person name="Mikami K."/>
            <person name="Miyazaki S."/>
            <person name="Morinaga S."/>
            <person name="Murata T."/>
            <person name="Mueller-Roeber B."/>
            <person name="Nelson D.R."/>
            <person name="Obara M."/>
            <person name="Oguri Y."/>
            <person name="Olmstead R.G."/>
            <person name="Onodera N."/>
            <person name="Petersen B.L."/>
            <person name="Pils B."/>
            <person name="Prigge M."/>
            <person name="Rensing S.A."/>
            <person name="Riano-Pachon D.M."/>
            <person name="Roberts A.W."/>
            <person name="Sato Y."/>
            <person name="Scheller H.V."/>
            <person name="Schulz B."/>
            <person name="Schulz C."/>
            <person name="Shakirov E.V."/>
            <person name="Shibagaki N."/>
            <person name="Shinohara N."/>
            <person name="Shippen D.E."/>
            <person name="Soerensen I."/>
            <person name="Sotooka R."/>
            <person name="Sugimoto N."/>
            <person name="Sugita M."/>
            <person name="Sumikawa N."/>
            <person name="Tanurdzic M."/>
            <person name="Theissen G."/>
            <person name="Ulvskov P."/>
            <person name="Wakazuki S."/>
            <person name="Weng J.K."/>
            <person name="Willats W.W."/>
            <person name="Wipf D."/>
            <person name="Wolf P.G."/>
            <person name="Yang L."/>
            <person name="Zimmer A.D."/>
            <person name="Zhu Q."/>
            <person name="Mitros T."/>
            <person name="Hellsten U."/>
            <person name="Loque D."/>
            <person name="Otillar R."/>
            <person name="Salamov A."/>
            <person name="Schmutz J."/>
            <person name="Shapiro H."/>
            <person name="Lindquist E."/>
            <person name="Lucas S."/>
            <person name="Rokhsar D."/>
            <person name="Grigoriev I.V."/>
        </authorList>
    </citation>
    <scope>NUCLEOTIDE SEQUENCE [LARGE SCALE GENOMIC DNA]</scope>
</reference>
<gene>
    <name evidence="2" type="ORF">SELMODRAFT_428095</name>
</gene>
<dbReference type="PROSITE" id="PS50020">
    <property type="entry name" value="WW_DOMAIN_2"/>
    <property type="match status" value="1"/>
</dbReference>
<dbReference type="Pfam" id="PF00397">
    <property type="entry name" value="WW"/>
    <property type="match status" value="1"/>
</dbReference>
<dbReference type="InterPro" id="IPR001202">
    <property type="entry name" value="WW_dom"/>
</dbReference>
<organism evidence="3">
    <name type="scientific">Selaginella moellendorffii</name>
    <name type="common">Spikemoss</name>
    <dbReference type="NCBI Taxonomy" id="88036"/>
    <lineage>
        <taxon>Eukaryota</taxon>
        <taxon>Viridiplantae</taxon>
        <taxon>Streptophyta</taxon>
        <taxon>Embryophyta</taxon>
        <taxon>Tracheophyta</taxon>
        <taxon>Lycopodiopsida</taxon>
        <taxon>Selaginellales</taxon>
        <taxon>Selaginellaceae</taxon>
        <taxon>Selaginella</taxon>
    </lineage>
</organism>
<keyword evidence="3" id="KW-1185">Reference proteome</keyword>
<dbReference type="SMART" id="SM00456">
    <property type="entry name" value="WW"/>
    <property type="match status" value="1"/>
</dbReference>
<dbReference type="Gramene" id="EFJ09430">
    <property type="protein sequence ID" value="EFJ09430"/>
    <property type="gene ID" value="SELMODRAFT_428095"/>
</dbReference>
<protein>
    <recommendedName>
        <fullName evidence="1">WW domain-containing protein</fullName>
    </recommendedName>
</protein>
<dbReference type="OrthoDB" id="1924968at2759"/>
<dbReference type="AlphaFoldDB" id="D8T1Q5"/>
<dbReference type="CDD" id="cd00201">
    <property type="entry name" value="WW"/>
    <property type="match status" value="1"/>
</dbReference>
<dbReference type="PROSITE" id="PS01159">
    <property type="entry name" value="WW_DOMAIN_1"/>
    <property type="match status" value="1"/>
</dbReference>
<dbReference type="Proteomes" id="UP000001514">
    <property type="component" value="Unassembled WGS sequence"/>
</dbReference>
<dbReference type="EMBL" id="GL377663">
    <property type="protein sequence ID" value="EFJ09430.1"/>
    <property type="molecule type" value="Genomic_DNA"/>
</dbReference>
<dbReference type="KEGG" id="smo:SELMODRAFT_428095"/>
<dbReference type="InterPro" id="IPR036020">
    <property type="entry name" value="WW_dom_sf"/>
</dbReference>
<evidence type="ECO:0000313" key="3">
    <source>
        <dbReference type="Proteomes" id="UP000001514"/>
    </source>
</evidence>
<name>D8T1Q5_SELML</name>
<sequence>MASASFVIAAPLQCGVSPLLDCSGQRRRRISAFVRCCWKEVVDSSSGKPYYWNIKTNETRWNLPSFPEEPLTPVLAEEELTAILLAADTDKFGDIANNYRPQCFELSYFDYLTARIEASKDSESKLALERLRARLSNPLLKNPPPWA</sequence>
<proteinExistence type="predicted"/>
<evidence type="ECO:0000259" key="1">
    <source>
        <dbReference type="PROSITE" id="PS50020"/>
    </source>
</evidence>
<dbReference type="HOGENOM" id="CLU_1771270_0_0_1"/>
<feature type="domain" description="WW" evidence="1">
    <location>
        <begin position="38"/>
        <end position="66"/>
    </location>
</feature>
<dbReference type="InParanoid" id="D8T1Q5"/>
<accession>D8T1Q5</accession>